<gene>
    <name evidence="3" type="ORF">ERS852471_03192</name>
</gene>
<evidence type="ECO:0000313" key="3">
    <source>
        <dbReference type="EMBL" id="CUP20317.1"/>
    </source>
</evidence>
<name>A0A174LCR5_9CLOT</name>
<sequence length="251" mass="27772">MKAFKSFQFKVIILVLAFVLLSTTVRGFALTNENYSVAPEGLFVNTEDNIIGKFYYDDFVVNVQKIVSAAGLGYCLDLDKDYHTGEKFKSDGPANGDINIILSNGYPNRSVEELGVNDEDEAYLATQVALWTLFEGYNVKKIDTGNAEVNADARNIYNNVINNKRYELENDTILYRTNDSNIQGIVIYVKQPIEIKPIPPTELVPPVVVPPEEVIPPTSDEKPTVDNNNNTTDEGTAGVSDNIQNDAPLGK</sequence>
<evidence type="ECO:0000256" key="1">
    <source>
        <dbReference type="SAM" id="MobiDB-lite"/>
    </source>
</evidence>
<feature type="compositionally biased region" description="Polar residues" evidence="1">
    <location>
        <begin position="225"/>
        <end position="245"/>
    </location>
</feature>
<dbReference type="InterPro" id="IPR023849">
    <property type="entry name" value="TQXA_dom"/>
</dbReference>
<feature type="domain" description="Thioester" evidence="2">
    <location>
        <begin position="73"/>
        <end position="164"/>
    </location>
</feature>
<dbReference type="Proteomes" id="UP000095594">
    <property type="component" value="Unassembled WGS sequence"/>
</dbReference>
<dbReference type="AlphaFoldDB" id="A0A174LCR5"/>
<feature type="region of interest" description="Disordered" evidence="1">
    <location>
        <begin position="211"/>
        <end position="251"/>
    </location>
</feature>
<protein>
    <submittedName>
        <fullName evidence="3">TQXA domain-containing protein</fullName>
    </submittedName>
</protein>
<proteinExistence type="predicted"/>
<organism evidence="3 4">
    <name type="scientific">Clostridium disporicum</name>
    <dbReference type="NCBI Taxonomy" id="84024"/>
    <lineage>
        <taxon>Bacteria</taxon>
        <taxon>Bacillati</taxon>
        <taxon>Bacillota</taxon>
        <taxon>Clostridia</taxon>
        <taxon>Eubacteriales</taxon>
        <taxon>Clostridiaceae</taxon>
        <taxon>Clostridium</taxon>
    </lineage>
</organism>
<dbReference type="Pfam" id="PF08341">
    <property type="entry name" value="TED"/>
    <property type="match status" value="1"/>
</dbReference>
<reference evidence="3 4" key="1">
    <citation type="submission" date="2015-09" db="EMBL/GenBank/DDBJ databases">
        <authorList>
            <consortium name="Pathogen Informatics"/>
        </authorList>
    </citation>
    <scope>NUCLEOTIDE SEQUENCE [LARGE SCALE GENOMIC DNA]</scope>
    <source>
        <strain evidence="3 4">2789STDY5834856</strain>
    </source>
</reference>
<dbReference type="NCBIfam" id="TIGR03934">
    <property type="entry name" value="TQXA_dom"/>
    <property type="match status" value="1"/>
</dbReference>
<dbReference type="RefSeq" id="WP_055268289.1">
    <property type="nucleotide sequence ID" value="NZ_CABIXQ010000031.1"/>
</dbReference>
<dbReference type="InterPro" id="IPR013552">
    <property type="entry name" value="Thioester_dom"/>
</dbReference>
<dbReference type="Gene3D" id="1.10.150.480">
    <property type="match status" value="1"/>
</dbReference>
<dbReference type="OrthoDB" id="1902861at2"/>
<dbReference type="EMBL" id="CYZX01000031">
    <property type="protein sequence ID" value="CUP20317.1"/>
    <property type="molecule type" value="Genomic_DNA"/>
</dbReference>
<evidence type="ECO:0000313" key="4">
    <source>
        <dbReference type="Proteomes" id="UP000095594"/>
    </source>
</evidence>
<evidence type="ECO:0000259" key="2">
    <source>
        <dbReference type="Pfam" id="PF08341"/>
    </source>
</evidence>
<accession>A0A174LCR5</accession>